<protein>
    <recommendedName>
        <fullName evidence="3">DUF4270 domain-containing protein</fullName>
    </recommendedName>
</protein>
<organism evidence="1 2">
    <name type="scientific">Flavobacterium glycines</name>
    <dbReference type="NCBI Taxonomy" id="551990"/>
    <lineage>
        <taxon>Bacteria</taxon>
        <taxon>Pseudomonadati</taxon>
        <taxon>Bacteroidota</taxon>
        <taxon>Flavobacteriia</taxon>
        <taxon>Flavobacteriales</taxon>
        <taxon>Flavobacteriaceae</taxon>
        <taxon>Flavobacterium</taxon>
    </lineage>
</organism>
<evidence type="ECO:0000313" key="2">
    <source>
        <dbReference type="Proteomes" id="UP000182367"/>
    </source>
</evidence>
<dbReference type="EMBL" id="FNEO01000001">
    <property type="protein sequence ID" value="SDI61996.1"/>
    <property type="molecule type" value="Genomic_DNA"/>
</dbReference>
<sequence length="579" mass="63558">MRIVIFIKKCFKPNFLVPNMRNNSFFKIILLAITVVFFASCDKDFNSIGGDLIGDEHFGLIPKSYDVLSYNQKIDPVASNNLPVNPLGIYEDAVFGTTEASFATQVVLASVNPTIGNNVEIDSVTLSIPYFSHIESTNATTGNSTYVLDSIYGSADENKRAIKLSVYENGYFMRDLDPATGFLESQKYYTNQGSDFDALKGGVRLNDGVVAQNDAFFFDKSEIKNTTTTTTDGKEVKTTTKTAPAMRLALNKAYFKTKIIDAAASGKLITNDVFKNYFRGLYFKVEKSGSNPGQLAMMDFKSGTVTINYKEDYTTTTNNVTTTTRVPKSIVLNLTGNTVSLLTNTKKPAYDTALNNPNKTSGDSQLYVKGGEGAMTVLDLFDKTDVKGYDANGNETVGMNHVPDQLDELRRKDPVTGKSIMINEANLVFHVDTLTMGATKKPNRIYLYDLTNSTTVVDYLYDGSTGTNAKNGLLIYGGQLIKNKAGEYFYEINITRHIRNLVKNADSTNVKLGVVVTENINNSAMNKLRSSFTLTDGTIVSKAPQASVMNPLGVVLHGGNPSVPDGKRLKLEIYYTKPN</sequence>
<dbReference type="Pfam" id="PF14092">
    <property type="entry name" value="DUF4270"/>
    <property type="match status" value="1"/>
</dbReference>
<reference evidence="1 2" key="1">
    <citation type="submission" date="2016-10" db="EMBL/GenBank/DDBJ databases">
        <authorList>
            <person name="Varghese N."/>
            <person name="Submissions S."/>
        </authorList>
    </citation>
    <scope>NUCLEOTIDE SEQUENCE [LARGE SCALE GENOMIC DNA]</scope>
    <source>
        <strain evidence="1 2">Gm-149</strain>
    </source>
</reference>
<proteinExistence type="predicted"/>
<evidence type="ECO:0000313" key="1">
    <source>
        <dbReference type="EMBL" id="SDI61996.1"/>
    </source>
</evidence>
<name>A0A1G8M205_9FLAO</name>
<accession>A0A1G8M205</accession>
<keyword evidence="2" id="KW-1185">Reference proteome</keyword>
<comment type="caution">
    <text evidence="1">The sequence shown here is derived from an EMBL/GenBank/DDBJ whole genome shotgun (WGS) entry which is preliminary data.</text>
</comment>
<gene>
    <name evidence="1" type="ORF">SAMN05192550_0367</name>
</gene>
<evidence type="ECO:0008006" key="3">
    <source>
        <dbReference type="Google" id="ProtNLM"/>
    </source>
</evidence>
<dbReference type="InterPro" id="IPR025366">
    <property type="entry name" value="DUF4270"/>
</dbReference>
<dbReference type="Proteomes" id="UP000182367">
    <property type="component" value="Unassembled WGS sequence"/>
</dbReference>